<comment type="caution">
    <text evidence="2">The sequence shown here is derived from an EMBL/GenBank/DDBJ whole genome shotgun (WGS) entry which is preliminary data.</text>
</comment>
<evidence type="ECO:0000256" key="1">
    <source>
        <dbReference type="SAM" id="SignalP"/>
    </source>
</evidence>
<gene>
    <name evidence="2" type="ORF">HQ43_02930</name>
</gene>
<dbReference type="EMBL" id="JQZV01000006">
    <property type="protein sequence ID" value="KGN92848.1"/>
    <property type="molecule type" value="Genomic_DNA"/>
</dbReference>
<name>A0ABR4XM64_9PORP</name>
<evidence type="ECO:0000313" key="2">
    <source>
        <dbReference type="EMBL" id="KGN92848.1"/>
    </source>
</evidence>
<protein>
    <recommendedName>
        <fullName evidence="4">Outer membrane protein beta-barrel domain-containing protein</fullName>
    </recommendedName>
</protein>
<keyword evidence="1" id="KW-0732">Signal</keyword>
<proteinExistence type="predicted"/>
<evidence type="ECO:0008006" key="4">
    <source>
        <dbReference type="Google" id="ProtNLM"/>
    </source>
</evidence>
<sequence>MNIRTFFRSVSAILLLGASYSLSAQSINVPTQTFQVGFGTGSKGLELSYEYRPAFVANRVLGFRTFLGYGLFAVPKKAYQFSTYHINFSKLGKGHLPIQHQEVSLGGEVNFLLGSYNHAGEMGIGTALDWFSKKVNYFQDWDAIKAEEILTGEANPSSFASHSYIRVGYRYTHDYGFTLGVGGNFLLLQGLGTKFFASEWGFTPYISIGYTM</sequence>
<organism evidence="2 3">
    <name type="scientific">Porphyromonas canoris</name>
    <dbReference type="NCBI Taxonomy" id="36875"/>
    <lineage>
        <taxon>Bacteria</taxon>
        <taxon>Pseudomonadati</taxon>
        <taxon>Bacteroidota</taxon>
        <taxon>Bacteroidia</taxon>
        <taxon>Bacteroidales</taxon>
        <taxon>Porphyromonadaceae</taxon>
        <taxon>Porphyromonas</taxon>
    </lineage>
</organism>
<accession>A0ABR4XM64</accession>
<feature type="signal peptide" evidence="1">
    <location>
        <begin position="1"/>
        <end position="24"/>
    </location>
</feature>
<evidence type="ECO:0000313" key="3">
    <source>
        <dbReference type="Proteomes" id="UP000030101"/>
    </source>
</evidence>
<dbReference type="RefSeq" id="WP_036789376.1">
    <property type="nucleotide sequence ID" value="NZ_JQZV01000006.1"/>
</dbReference>
<dbReference type="Proteomes" id="UP000030101">
    <property type="component" value="Unassembled WGS sequence"/>
</dbReference>
<reference evidence="2 3" key="1">
    <citation type="submission" date="2014-08" db="EMBL/GenBank/DDBJ databases">
        <title>Porphyromonas canoris strain:OH2762 Genome sequencing.</title>
        <authorList>
            <person name="Wallis C."/>
            <person name="Deusch O."/>
            <person name="O'Flynn C."/>
            <person name="Davis I."/>
            <person name="Jospin G."/>
            <person name="Darling A.E."/>
            <person name="Coil D.A."/>
            <person name="Alexiev A."/>
            <person name="Horsfall A."/>
            <person name="Kirkwood N."/>
            <person name="Harris S."/>
            <person name="Eisen J.A."/>
        </authorList>
    </citation>
    <scope>NUCLEOTIDE SEQUENCE [LARGE SCALE GENOMIC DNA]</scope>
    <source>
        <strain evidence="3">COT-108 OH2762</strain>
    </source>
</reference>
<keyword evidence="3" id="KW-1185">Reference proteome</keyword>
<feature type="chain" id="PRO_5045989686" description="Outer membrane protein beta-barrel domain-containing protein" evidence="1">
    <location>
        <begin position="25"/>
        <end position="212"/>
    </location>
</feature>